<dbReference type="EMBL" id="DF820466">
    <property type="protein sequence ID" value="GAK58004.1"/>
    <property type="molecule type" value="Genomic_DNA"/>
</dbReference>
<dbReference type="eggNOG" id="COG0717">
    <property type="taxonomic scope" value="Bacteria"/>
</dbReference>
<feature type="domain" description="2'-deoxycytidine 5'-triphosphate deaminase N-terminal" evidence="1">
    <location>
        <begin position="5"/>
        <end position="166"/>
    </location>
</feature>
<dbReference type="InterPro" id="IPR036157">
    <property type="entry name" value="dUTPase-like_sf"/>
</dbReference>
<dbReference type="Pfam" id="PF22569">
    <property type="entry name" value="DCD_C"/>
    <property type="match status" value="1"/>
</dbReference>
<sequence length="370" mass="42260">MSEQAGILTYRVLHHLVETEVVRADHSITPVQYQPASLDLRLGRVAYRIRSSFVPGNLSVEEVLRDLQMYTIDLDANGILEKNQVYLVPLEESLCLPQYLRARANPKSTTGRLDMLTRVISDYNARFDDIQAGYCGKLYLEIVPKSFTISVKPGLCLNQLRFIQGECLLDDQELAAVYQRIPLLYDSADDPIPPDSACIQEGLLMRVDLQGERNQSIIGYKARKNSDIIDLTRIHTYEISDFWEPIQRQKNDQLILEPEEFHLLCSQEKVRIPPDYSAEMVAYDIGAGEFRVHYAGFFDPGFGYGNGDIPGTYAVLEVRSHDVPYRISHGQPFCKIQYARNIERPEVVYGIDLGSNYQRQKLSLSKQFKQ</sequence>
<dbReference type="InterPro" id="IPR053811">
    <property type="entry name" value="DCD_C"/>
</dbReference>
<dbReference type="STRING" id="1499967.U27_04977"/>
<dbReference type="AlphaFoldDB" id="A0A081C099"/>
<evidence type="ECO:0000259" key="1">
    <source>
        <dbReference type="Pfam" id="PF06559"/>
    </source>
</evidence>
<dbReference type="Pfam" id="PF06559">
    <property type="entry name" value="DCD_N"/>
    <property type="match status" value="1"/>
</dbReference>
<dbReference type="GO" id="GO:0009394">
    <property type="term" value="P:2'-deoxyribonucleotide metabolic process"/>
    <property type="evidence" value="ECO:0007669"/>
    <property type="project" value="InterPro"/>
</dbReference>
<name>A0A081C099_VECG1</name>
<feature type="domain" description="2'-deoxycytidine 5'-triphosphate deaminase C-terminal" evidence="2">
    <location>
        <begin position="192"/>
        <end position="368"/>
    </location>
</feature>
<accession>A0A081C099</accession>
<dbReference type="InterPro" id="IPR010550">
    <property type="entry name" value="DCD_N"/>
</dbReference>
<keyword evidence="4" id="KW-1185">Reference proteome</keyword>
<evidence type="ECO:0000259" key="2">
    <source>
        <dbReference type="Pfam" id="PF22569"/>
    </source>
</evidence>
<dbReference type="PANTHER" id="PTHR42680">
    <property type="entry name" value="DCTP DEAMINASE"/>
    <property type="match status" value="1"/>
</dbReference>
<proteinExistence type="predicted"/>
<dbReference type="HOGENOM" id="CLU_043743_0_0_0"/>
<organism evidence="3">
    <name type="scientific">Vecturithrix granuli</name>
    <dbReference type="NCBI Taxonomy" id="1499967"/>
    <lineage>
        <taxon>Bacteria</taxon>
        <taxon>Candidatus Moduliflexota</taxon>
        <taxon>Candidatus Vecturitrichia</taxon>
        <taxon>Candidatus Vecturitrichales</taxon>
        <taxon>Candidatus Vecturitrichaceae</taxon>
        <taxon>Candidatus Vecturithrix</taxon>
    </lineage>
</organism>
<protein>
    <submittedName>
        <fullName evidence="3">2'-deoxycytidine 5'-triphosphate deaminase</fullName>
    </submittedName>
</protein>
<dbReference type="PANTHER" id="PTHR42680:SF3">
    <property type="entry name" value="DCTP DEAMINASE"/>
    <property type="match status" value="1"/>
</dbReference>
<dbReference type="Gene3D" id="2.70.40.10">
    <property type="match status" value="2"/>
</dbReference>
<evidence type="ECO:0000313" key="3">
    <source>
        <dbReference type="EMBL" id="GAK58004.1"/>
    </source>
</evidence>
<gene>
    <name evidence="3" type="ORF">U27_04977</name>
</gene>
<reference evidence="3" key="1">
    <citation type="journal article" date="2015" name="PeerJ">
        <title>First genomic representation of candidate bacterial phylum KSB3 points to enhanced environmental sensing as a trigger of wastewater bulking.</title>
        <authorList>
            <person name="Sekiguchi Y."/>
            <person name="Ohashi A."/>
            <person name="Parks D.H."/>
            <person name="Yamauchi T."/>
            <person name="Tyson G.W."/>
            <person name="Hugenholtz P."/>
        </authorList>
    </citation>
    <scope>NUCLEOTIDE SEQUENCE [LARGE SCALE GENOMIC DNA]</scope>
</reference>
<dbReference type="GO" id="GO:0008829">
    <property type="term" value="F:dCTP deaminase activity"/>
    <property type="evidence" value="ECO:0007669"/>
    <property type="project" value="InterPro"/>
</dbReference>
<dbReference type="Proteomes" id="UP000030661">
    <property type="component" value="Unassembled WGS sequence"/>
</dbReference>
<dbReference type="NCBIfam" id="NF005734">
    <property type="entry name" value="PRK07559.1"/>
    <property type="match status" value="1"/>
</dbReference>
<dbReference type="SUPFAM" id="SSF51283">
    <property type="entry name" value="dUTPase-like"/>
    <property type="match status" value="2"/>
</dbReference>
<evidence type="ECO:0000313" key="4">
    <source>
        <dbReference type="Proteomes" id="UP000030661"/>
    </source>
</evidence>